<name>A0A9W4UGQ8_9PLEO</name>
<accession>A0A9W4UGQ8</accession>
<dbReference type="AlphaFoldDB" id="A0A9W4UGQ8"/>
<keyword evidence="1" id="KW-0812">Transmembrane</keyword>
<evidence type="ECO:0000313" key="3">
    <source>
        <dbReference type="Proteomes" id="UP001152607"/>
    </source>
</evidence>
<keyword evidence="1" id="KW-1133">Transmembrane helix</keyword>
<keyword evidence="1" id="KW-0472">Membrane</keyword>
<sequence length="86" mass="9579">MHVVPIFRNSKGLLLPRGSRAPRSHLWRIVFKVYAVALATLCSAFSCQWMGGFGPRRSPPTDPPVPSRGMDQCHDAFCLPSSQRQV</sequence>
<feature type="transmembrane region" description="Helical" evidence="1">
    <location>
        <begin position="29"/>
        <end position="51"/>
    </location>
</feature>
<reference evidence="2" key="1">
    <citation type="submission" date="2023-01" db="EMBL/GenBank/DDBJ databases">
        <authorList>
            <person name="Van Ghelder C."/>
            <person name="Rancurel C."/>
        </authorList>
    </citation>
    <scope>NUCLEOTIDE SEQUENCE</scope>
    <source>
        <strain evidence="2">CNCM I-4278</strain>
    </source>
</reference>
<gene>
    <name evidence="2" type="ORF">PDIGIT_LOCUS8490</name>
</gene>
<comment type="caution">
    <text evidence="2">The sequence shown here is derived from an EMBL/GenBank/DDBJ whole genome shotgun (WGS) entry which is preliminary data.</text>
</comment>
<organism evidence="2 3">
    <name type="scientific">Periconia digitata</name>
    <dbReference type="NCBI Taxonomy" id="1303443"/>
    <lineage>
        <taxon>Eukaryota</taxon>
        <taxon>Fungi</taxon>
        <taxon>Dikarya</taxon>
        <taxon>Ascomycota</taxon>
        <taxon>Pezizomycotina</taxon>
        <taxon>Dothideomycetes</taxon>
        <taxon>Pleosporomycetidae</taxon>
        <taxon>Pleosporales</taxon>
        <taxon>Massarineae</taxon>
        <taxon>Periconiaceae</taxon>
        <taxon>Periconia</taxon>
    </lineage>
</organism>
<evidence type="ECO:0000313" key="2">
    <source>
        <dbReference type="EMBL" id="CAI6335409.1"/>
    </source>
</evidence>
<evidence type="ECO:0000256" key="1">
    <source>
        <dbReference type="SAM" id="Phobius"/>
    </source>
</evidence>
<dbReference type="Proteomes" id="UP001152607">
    <property type="component" value="Unassembled WGS sequence"/>
</dbReference>
<protein>
    <submittedName>
        <fullName evidence="2">Uncharacterized protein</fullName>
    </submittedName>
</protein>
<proteinExistence type="predicted"/>
<dbReference type="EMBL" id="CAOQHR010000005">
    <property type="protein sequence ID" value="CAI6335409.1"/>
    <property type="molecule type" value="Genomic_DNA"/>
</dbReference>
<keyword evidence="3" id="KW-1185">Reference proteome</keyword>